<dbReference type="PATRIC" id="fig|1618436.3.peg.353"/>
<proteinExistence type="predicted"/>
<feature type="compositionally biased region" description="Basic and acidic residues" evidence="1">
    <location>
        <begin position="33"/>
        <end position="66"/>
    </location>
</feature>
<evidence type="ECO:0000313" key="3">
    <source>
        <dbReference type="Proteomes" id="UP000034543"/>
    </source>
</evidence>
<feature type="region of interest" description="Disordered" evidence="1">
    <location>
        <begin position="25"/>
        <end position="66"/>
    </location>
</feature>
<dbReference type="Proteomes" id="UP000034543">
    <property type="component" value="Unassembled WGS sequence"/>
</dbReference>
<gene>
    <name evidence="2" type="ORF">UV59_C0006G0058</name>
</gene>
<feature type="compositionally biased region" description="Basic and acidic residues" evidence="1">
    <location>
        <begin position="557"/>
        <end position="570"/>
    </location>
</feature>
<sequence>MATEADKKKGRVGALIEAGKQLFKPVIETQPTRPRERRFQDRAKRNEASLPPKEAKQPNVDPHDHVRTRLNIPTSNETKPRVEAVAQAVEANNFNEVVTQLKEIKRLAATEQINKQEALNIVADVATLYANSPTELDQLKPLVRDIYAMSFPDAERVQITTNTEQALQQVINDEIQAQAASPAEQQQKQDAVKKVIEVLTQERNVYDQQEQIVRGAIIADESTYLLLDGVTPEDPQILQKTTEWVQSTPVEERKTLEKQEELRSSLQQTVQDRGADIVNTRNAQQVAESARFHIEERRPLEEKLATDANLRKVVGYDTVYSKPLVEELNQWTQPLPEDSNIPQVVNQRTDGIESLVANEVIRPEHSAEAVTLIGHKNQELLRQYVQRDAKIGVAFGGNIPEDNDLAKELVSFASLSSEQRENSGQVREVVDNMKAKLKKDELPKTDETKQVVDALEVEHKDRIPLRHLMVKNLDVRTVLDGEAPENPEVTKIFADWARAPEQTRGKREIVEGVIKNLSSVMETTNTDEKLVTKNYIDRFENQYKTYKTSETAQPLTSEERKSKSEKDKIRAAKDLQQQIKDDYSDLDSAEETVKDISGKVDLYIRNEKEFEEKFGSFWAETALRDLQQLEDFSFGKYEKYIRFLTKTADKGQSGYVATEIHWKNIPDWPVDKEGRKYIEPGRESIHLRYFSPEEAKLVEEGDIGIVKLFWNLVRTKESMPRQDMQFSLTELSKLEEIWDIIRWKHKENALNIEQTFRMHLDIRPGLHHRIKVLLHEPVGEEDQLKALIVSPDEYSYLVKVNRFAPRAISLYEEATRNLQMHKRMRFNELQKGNSKLGILNETERFERINKLQGTLKDRPFTKDEAREYLRLLQEKNDLDSGVVLWAEDVQFDADRWRVLQERKTRQNSLEAKLLVTQDPSERIKLQEDLADIALTKAEEGELQHKGKSPLDVEVERLLRLDLKYNLTVDNPEPLDIELALHAARTYNILTLQLIHYATMMAEVPKSGKARYRAPAFERIARILSPEMLQRRFEMGAGMGAEVQAKHLMHVLEEQGFRPGKDPKIDAAAIKHENELKQKVDSDPDNYKKFRDPIVRRAEAVVLAIQEVRKIPFQELIRGGYPNVGGPFQTSTWRPEIAIHEPLMRDYAALGKTVEYVGLGLQIAANPFKQEKQAGFRKMVKRLPWVFAQYNPDEFETVMAQHPDVNADILQNVLLIAQMQISHDPKFNNQTRDINLGNDNDFKTIIGPILDNLAVDQVNVPDAIIRSKLANPAVQKEYLNVIKDWQATVEKNISAWSDHKWPLTLTYSDIDLGHEEFYRLGEQAIQRRFAGDMSNAYKLNSVLNAFHGGDLELISPADPVKSLEQIREALKAQDSWLGRDWAERTAKQLVIELIEMNEFKHRWIFGWIPGFDSIVRNTPALQKYRSLSSSSIHHTGGLGNNYSEKDLWRIANQAREMQFFTQHPEYYFEIIRRFNLGVLPRTVAFVRDNWWILPIIVSIAGFKQVQEDEKERARG</sequence>
<feature type="region of interest" description="Disordered" evidence="1">
    <location>
        <begin position="548"/>
        <end position="570"/>
    </location>
</feature>
<organism evidence="2 3">
    <name type="scientific">Candidatus Gottesmanbacteria bacterium GW2011_GWA1_43_11</name>
    <dbReference type="NCBI Taxonomy" id="1618436"/>
    <lineage>
        <taxon>Bacteria</taxon>
        <taxon>Candidatus Gottesmaniibacteriota</taxon>
    </lineage>
</organism>
<evidence type="ECO:0000256" key="1">
    <source>
        <dbReference type="SAM" id="MobiDB-lite"/>
    </source>
</evidence>
<dbReference type="STRING" id="1618436.UV59_C0006G0058"/>
<evidence type="ECO:0000313" key="2">
    <source>
        <dbReference type="EMBL" id="KKS85602.1"/>
    </source>
</evidence>
<comment type="caution">
    <text evidence="2">The sequence shown here is derived from an EMBL/GenBank/DDBJ whole genome shotgun (WGS) entry which is preliminary data.</text>
</comment>
<reference evidence="2 3" key="1">
    <citation type="journal article" date="2015" name="Nature">
        <title>rRNA introns, odd ribosomes, and small enigmatic genomes across a large radiation of phyla.</title>
        <authorList>
            <person name="Brown C.T."/>
            <person name="Hug L.A."/>
            <person name="Thomas B.C."/>
            <person name="Sharon I."/>
            <person name="Castelle C.J."/>
            <person name="Singh A."/>
            <person name="Wilkins M.J."/>
            <person name="Williams K.H."/>
            <person name="Banfield J.F."/>
        </authorList>
    </citation>
    <scope>NUCLEOTIDE SEQUENCE [LARGE SCALE GENOMIC DNA]</scope>
</reference>
<accession>A0A0G1CJF2</accession>
<protein>
    <submittedName>
        <fullName evidence="2">Uncharacterized protein</fullName>
    </submittedName>
</protein>
<dbReference type="EMBL" id="LCFB01000006">
    <property type="protein sequence ID" value="KKS85602.1"/>
    <property type="molecule type" value="Genomic_DNA"/>
</dbReference>
<name>A0A0G1CJF2_9BACT</name>